<name>A0A095BE40_HOEPD</name>
<keyword evidence="2" id="KW-1185">Reference proteome</keyword>
<gene>
    <name evidence="1" type="ORF">HPDFL43_00018480</name>
</gene>
<evidence type="ECO:0000313" key="2">
    <source>
        <dbReference type="Proteomes" id="UP000004291"/>
    </source>
</evidence>
<sequence length="52" mass="6020">MPDGHERDNVRALWIAQWQHVIAPGKSADLVEKPFALEEIIERFLKQRPVIA</sequence>
<evidence type="ECO:0000313" key="1">
    <source>
        <dbReference type="EMBL" id="KGB27103.1"/>
    </source>
</evidence>
<accession>A0A095BE40</accession>
<proteinExistence type="predicted"/>
<dbReference type="Proteomes" id="UP000004291">
    <property type="component" value="Chromosome"/>
</dbReference>
<dbReference type="HOGENOM" id="CLU_3080627_0_0_5"/>
<organism evidence="1 2">
    <name type="scientific">Hoeflea phototrophica (strain DSM 17068 / NCIMB 14078 / DFL-43)</name>
    <dbReference type="NCBI Taxonomy" id="411684"/>
    <lineage>
        <taxon>Bacteria</taxon>
        <taxon>Pseudomonadati</taxon>
        <taxon>Pseudomonadota</taxon>
        <taxon>Alphaproteobacteria</taxon>
        <taxon>Hyphomicrobiales</taxon>
        <taxon>Rhizobiaceae</taxon>
        <taxon>Hoeflea</taxon>
    </lineage>
</organism>
<reference evidence="1 2" key="1">
    <citation type="submission" date="2007-10" db="EMBL/GenBank/DDBJ databases">
        <authorList>
            <person name="Wagner-Dobler I."/>
            <person name="Ferriera S."/>
            <person name="Johnson J."/>
            <person name="Kravitz S."/>
            <person name="Beeson K."/>
            <person name="Sutton G."/>
            <person name="Rogers Y.-H."/>
            <person name="Friedman R."/>
            <person name="Frazier M."/>
            <person name="Venter J.C."/>
        </authorList>
    </citation>
    <scope>NUCLEOTIDE SEQUENCE [LARGE SCALE GENOMIC DNA]</scope>
    <source>
        <strain evidence="1 2">DFL-43</strain>
    </source>
</reference>
<protein>
    <submittedName>
        <fullName evidence="1">Uncharacterized protein</fullName>
    </submittedName>
</protein>
<dbReference type="EMBL" id="ABIA03000002">
    <property type="protein sequence ID" value="KGB27103.1"/>
    <property type="molecule type" value="Genomic_DNA"/>
</dbReference>
<dbReference type="AlphaFoldDB" id="A0A095BE40"/>
<comment type="caution">
    <text evidence="1">The sequence shown here is derived from an EMBL/GenBank/DDBJ whole genome shotgun (WGS) entry which is preliminary data.</text>
</comment>
<reference evidence="1 2" key="2">
    <citation type="submission" date="2012-06" db="EMBL/GenBank/DDBJ databases">
        <authorList>
            <person name="Fiebig A."/>
        </authorList>
    </citation>
    <scope>NUCLEOTIDE SEQUENCE [LARGE SCALE GENOMIC DNA]</scope>
    <source>
        <strain evidence="1 2">DFL-43</strain>
    </source>
</reference>